<comment type="function">
    <text evidence="1 9">Catalyzes the synthesis of GMP from XMP.</text>
</comment>
<dbReference type="KEGG" id="slr:L21SP2_1842"/>
<dbReference type="GO" id="GO:0003921">
    <property type="term" value="F:GMP synthase activity"/>
    <property type="evidence" value="ECO:0007669"/>
    <property type="project" value="InterPro"/>
</dbReference>
<dbReference type="GO" id="GO:0004066">
    <property type="term" value="F:asparagine synthase (glutamine-hydrolyzing) activity"/>
    <property type="evidence" value="ECO:0007669"/>
    <property type="project" value="InterPro"/>
</dbReference>
<evidence type="ECO:0000313" key="13">
    <source>
        <dbReference type="Proteomes" id="UP000018680"/>
    </source>
</evidence>
<keyword evidence="6 9" id="KW-0658">Purine biosynthesis</keyword>
<dbReference type="FunFam" id="3.30.300.10:FF:000002">
    <property type="entry name" value="GMP synthase [glutamine-hydrolyzing]"/>
    <property type="match status" value="1"/>
</dbReference>
<dbReference type="InterPro" id="IPR001962">
    <property type="entry name" value="Asn_synthase"/>
</dbReference>
<accession>V5WHA5</accession>
<evidence type="ECO:0000313" key="12">
    <source>
        <dbReference type="EMBL" id="AHC15217.1"/>
    </source>
</evidence>
<sequence>MDTILILDFGGQTAQLIARRIRELGVYSEIIPGDTGYDRIPDVIHMDDVKGFIFSGSPESVYDHNAPALDPRFLEDGRPILGICYGLQRFTHDLGGRVEQKHTREFGRNRIKFRHQSPLFKDIPEGFISWMSHGDSIDTPAPGFRIIAESEHHHPAAVSHEELPVYGLQFHPEVSHCEYGSEILSNFACEICGAGKEWNMHMYMEEAAEDIRKQAGSKPVLLLISGGVDSTVVGGMLLKSLPHDQVHLMYIDTGLMRKNESVKVEKTLKALGATHLHIIHAEKDFLDPLEGVSDPEKKREIIGDAFIRVQEREIARLGVENSILAQGTLYTDMIESGKGVGNKAKVIKSHHNVRSPLVERKREQGLIIEPLSKLYKDEVRALGIELGIDPDVVNRHPFPGPGLAVRIIGEITREKLQILREADHIFISELKARGLYHNIWQAFVVLLPVRSVGVTGDAREYGYVCSLRAIISRDGMTADVYPFEMNDLLEISSRITNQVRHIGRVAYDISSKPPATIEWE</sequence>
<protein>
    <recommendedName>
        <fullName evidence="9">GMP synthase [glutamine-hydrolyzing]</fullName>
        <ecNumber evidence="9">6.3.5.2</ecNumber>
    </recommendedName>
    <alternativeName>
        <fullName evidence="9">GMP synthetase</fullName>
    </alternativeName>
    <alternativeName>
        <fullName evidence="9">Glutamine amidotransferase</fullName>
    </alternativeName>
</protein>
<evidence type="ECO:0000256" key="7">
    <source>
        <dbReference type="ARBA" id="ARBA00022840"/>
    </source>
</evidence>
<dbReference type="GO" id="GO:0005829">
    <property type="term" value="C:cytosol"/>
    <property type="evidence" value="ECO:0007669"/>
    <property type="project" value="TreeGrafter"/>
</dbReference>
<feature type="active site" evidence="9">
    <location>
        <position position="171"/>
    </location>
</feature>
<feature type="active site" description="Nucleophile" evidence="9">
    <location>
        <position position="84"/>
    </location>
</feature>
<dbReference type="HOGENOM" id="CLU_014340_0_5_12"/>
<evidence type="ECO:0000259" key="11">
    <source>
        <dbReference type="PROSITE" id="PS51553"/>
    </source>
</evidence>
<dbReference type="STRING" id="1307761.L21SP2_1842"/>
<feature type="active site" evidence="9">
    <location>
        <position position="173"/>
    </location>
</feature>
<dbReference type="PROSITE" id="PS51553">
    <property type="entry name" value="GMPS_ATP_PPASE"/>
    <property type="match status" value="1"/>
</dbReference>
<feature type="domain" description="GMPS ATP-PPase" evidence="11">
    <location>
        <begin position="198"/>
        <end position="395"/>
    </location>
</feature>
<reference evidence="12 13" key="1">
    <citation type="journal article" date="2015" name="Stand. Genomic Sci.">
        <title>Complete genome sequence and description of Salinispira pacifica gen. nov., sp. nov., a novel spirochaete isolated form a hypersaline microbial mat.</title>
        <authorList>
            <person name="Ben Hania W."/>
            <person name="Joseph M."/>
            <person name="Schumann P."/>
            <person name="Bunk B."/>
            <person name="Fiebig A."/>
            <person name="Sproer C."/>
            <person name="Klenk H.P."/>
            <person name="Fardeau M.L."/>
            <person name="Spring S."/>
        </authorList>
    </citation>
    <scope>NUCLEOTIDE SEQUENCE [LARGE SCALE GENOMIC DNA]</scope>
    <source>
        <strain evidence="12 13">L21-RPul-D2</strain>
    </source>
</reference>
<dbReference type="InterPro" id="IPR029062">
    <property type="entry name" value="Class_I_gatase-like"/>
</dbReference>
<dbReference type="Proteomes" id="UP000018680">
    <property type="component" value="Chromosome"/>
</dbReference>
<dbReference type="RefSeq" id="WP_024268135.1">
    <property type="nucleotide sequence ID" value="NC_023035.1"/>
</dbReference>
<dbReference type="InterPro" id="IPR014729">
    <property type="entry name" value="Rossmann-like_a/b/a_fold"/>
</dbReference>
<organism evidence="12 13">
    <name type="scientific">Salinispira pacifica</name>
    <dbReference type="NCBI Taxonomy" id="1307761"/>
    <lineage>
        <taxon>Bacteria</taxon>
        <taxon>Pseudomonadati</taxon>
        <taxon>Spirochaetota</taxon>
        <taxon>Spirochaetia</taxon>
        <taxon>Spirochaetales</taxon>
        <taxon>Spirochaetaceae</taxon>
        <taxon>Salinispira</taxon>
    </lineage>
</organism>
<dbReference type="InterPro" id="IPR017926">
    <property type="entry name" value="GATASE"/>
</dbReference>
<dbReference type="InterPro" id="IPR025777">
    <property type="entry name" value="GMPS_ATP_PPase_dom"/>
</dbReference>
<dbReference type="UniPathway" id="UPA00189">
    <property type="reaction ID" value="UER00296"/>
</dbReference>
<evidence type="ECO:0000256" key="10">
    <source>
        <dbReference type="PROSITE-ProRule" id="PRU00886"/>
    </source>
</evidence>
<proteinExistence type="inferred from homology"/>
<dbReference type="SUPFAM" id="SSF52402">
    <property type="entry name" value="Adenine nucleotide alpha hydrolases-like"/>
    <property type="match status" value="1"/>
</dbReference>
<comment type="catalytic activity">
    <reaction evidence="9">
        <text>XMP + L-glutamine + ATP + H2O = GMP + L-glutamate + AMP + diphosphate + 2 H(+)</text>
        <dbReference type="Rhea" id="RHEA:11680"/>
        <dbReference type="ChEBI" id="CHEBI:15377"/>
        <dbReference type="ChEBI" id="CHEBI:15378"/>
        <dbReference type="ChEBI" id="CHEBI:29985"/>
        <dbReference type="ChEBI" id="CHEBI:30616"/>
        <dbReference type="ChEBI" id="CHEBI:33019"/>
        <dbReference type="ChEBI" id="CHEBI:57464"/>
        <dbReference type="ChEBI" id="CHEBI:58115"/>
        <dbReference type="ChEBI" id="CHEBI:58359"/>
        <dbReference type="ChEBI" id="CHEBI:456215"/>
        <dbReference type="EC" id="6.3.5.2"/>
    </reaction>
</comment>
<dbReference type="InterPro" id="IPR004739">
    <property type="entry name" value="GMP_synth_GATase"/>
</dbReference>
<dbReference type="OrthoDB" id="9802219at2"/>
<dbReference type="FunFam" id="3.40.50.880:FF:000001">
    <property type="entry name" value="GMP synthase [glutamine-hydrolyzing]"/>
    <property type="match status" value="1"/>
</dbReference>
<evidence type="ECO:0000256" key="1">
    <source>
        <dbReference type="ARBA" id="ARBA00002332"/>
    </source>
</evidence>
<evidence type="ECO:0000256" key="4">
    <source>
        <dbReference type="ARBA" id="ARBA00022741"/>
    </source>
</evidence>
<dbReference type="NCBIfam" id="TIGR00888">
    <property type="entry name" value="guaA_Nterm"/>
    <property type="match status" value="1"/>
</dbReference>
<dbReference type="HAMAP" id="MF_00344">
    <property type="entry name" value="GMP_synthase"/>
    <property type="match status" value="1"/>
</dbReference>
<evidence type="ECO:0000256" key="8">
    <source>
        <dbReference type="ARBA" id="ARBA00022962"/>
    </source>
</evidence>
<dbReference type="PANTHER" id="PTHR11922:SF2">
    <property type="entry name" value="GMP SYNTHASE [GLUTAMINE-HYDROLYZING]"/>
    <property type="match status" value="1"/>
</dbReference>
<dbReference type="PATRIC" id="fig|1307761.3.peg.1836"/>
<dbReference type="PANTHER" id="PTHR11922">
    <property type="entry name" value="GMP SYNTHASE-RELATED"/>
    <property type="match status" value="1"/>
</dbReference>
<dbReference type="Pfam" id="PF00958">
    <property type="entry name" value="GMP_synt_C"/>
    <property type="match status" value="1"/>
</dbReference>
<gene>
    <name evidence="9" type="primary">guaA</name>
    <name evidence="12" type="ORF">L21SP2_1842</name>
</gene>
<keyword evidence="8 9" id="KW-0315">Glutamine amidotransferase</keyword>
<keyword evidence="7 9" id="KW-0067">ATP-binding</keyword>
<evidence type="ECO:0000256" key="6">
    <source>
        <dbReference type="ARBA" id="ARBA00022755"/>
    </source>
</evidence>
<dbReference type="Gene3D" id="3.30.300.10">
    <property type="match status" value="1"/>
</dbReference>
<dbReference type="SUPFAM" id="SSF54810">
    <property type="entry name" value="GMP synthetase C-terminal dimerisation domain"/>
    <property type="match status" value="1"/>
</dbReference>
<dbReference type="NCBIfam" id="NF000848">
    <property type="entry name" value="PRK00074.1"/>
    <property type="match status" value="1"/>
</dbReference>
<comment type="subunit">
    <text evidence="9">Homodimer.</text>
</comment>
<evidence type="ECO:0000256" key="3">
    <source>
        <dbReference type="ARBA" id="ARBA00022598"/>
    </source>
</evidence>
<dbReference type="CDD" id="cd01742">
    <property type="entry name" value="GATase1_GMP_Synthase"/>
    <property type="match status" value="1"/>
</dbReference>
<dbReference type="Gene3D" id="3.40.50.620">
    <property type="entry name" value="HUPs"/>
    <property type="match status" value="1"/>
</dbReference>
<dbReference type="CDD" id="cd01997">
    <property type="entry name" value="GMP_synthase_C"/>
    <property type="match status" value="1"/>
</dbReference>
<dbReference type="SUPFAM" id="SSF52317">
    <property type="entry name" value="Class I glutamine amidotransferase-like"/>
    <property type="match status" value="1"/>
</dbReference>
<dbReference type="GO" id="GO:0005524">
    <property type="term" value="F:ATP binding"/>
    <property type="evidence" value="ECO:0007669"/>
    <property type="project" value="UniProtKB-UniRule"/>
</dbReference>
<dbReference type="NCBIfam" id="TIGR00884">
    <property type="entry name" value="guaA_Cterm"/>
    <property type="match status" value="1"/>
</dbReference>
<evidence type="ECO:0000256" key="5">
    <source>
        <dbReference type="ARBA" id="ARBA00022749"/>
    </source>
</evidence>
<dbReference type="EC" id="6.3.5.2" evidence="9"/>
<evidence type="ECO:0000256" key="9">
    <source>
        <dbReference type="HAMAP-Rule" id="MF_00344"/>
    </source>
</evidence>
<dbReference type="InterPro" id="IPR022955">
    <property type="entry name" value="GMP_synthase"/>
</dbReference>
<keyword evidence="3 9" id="KW-0436">Ligase</keyword>
<keyword evidence="13" id="KW-1185">Reference proteome</keyword>
<name>V5WHA5_9SPIO</name>
<dbReference type="Pfam" id="PF00117">
    <property type="entry name" value="GATase"/>
    <property type="match status" value="1"/>
</dbReference>
<keyword evidence="5 9" id="KW-0332">GMP biosynthesis</keyword>
<feature type="binding site" evidence="10">
    <location>
        <begin position="225"/>
        <end position="231"/>
    </location>
    <ligand>
        <name>ATP</name>
        <dbReference type="ChEBI" id="CHEBI:30616"/>
    </ligand>
</feature>
<keyword evidence="4 9" id="KW-0547">Nucleotide-binding</keyword>
<dbReference type="eggNOG" id="COG0519">
    <property type="taxonomic scope" value="Bacteria"/>
</dbReference>
<comment type="pathway">
    <text evidence="2 9">Purine metabolism; GMP biosynthesis; GMP from XMP (L-Gln route): step 1/1.</text>
</comment>
<dbReference type="PROSITE" id="PS51273">
    <property type="entry name" value="GATASE_TYPE_1"/>
    <property type="match status" value="1"/>
</dbReference>
<dbReference type="InterPro" id="IPR001674">
    <property type="entry name" value="GMP_synth_C"/>
</dbReference>
<dbReference type="Pfam" id="PF00733">
    <property type="entry name" value="Asn_synthase"/>
    <property type="match status" value="1"/>
</dbReference>
<dbReference type="GO" id="GO:0006529">
    <property type="term" value="P:asparagine biosynthetic process"/>
    <property type="evidence" value="ECO:0007669"/>
    <property type="project" value="InterPro"/>
</dbReference>
<dbReference type="Gene3D" id="3.40.50.880">
    <property type="match status" value="1"/>
</dbReference>
<evidence type="ECO:0000256" key="2">
    <source>
        <dbReference type="ARBA" id="ARBA00005153"/>
    </source>
</evidence>
<dbReference type="EMBL" id="CP006939">
    <property type="protein sequence ID" value="AHC15217.1"/>
    <property type="molecule type" value="Genomic_DNA"/>
</dbReference>
<dbReference type="AlphaFoldDB" id="V5WHA5"/>